<evidence type="ECO:0000313" key="2">
    <source>
        <dbReference type="EMBL" id="EHQ28586.1"/>
    </source>
</evidence>
<feature type="transmembrane region" description="Helical" evidence="1">
    <location>
        <begin position="254"/>
        <end position="276"/>
    </location>
</feature>
<feature type="transmembrane region" description="Helical" evidence="1">
    <location>
        <begin position="121"/>
        <end position="141"/>
    </location>
</feature>
<feature type="transmembrane region" description="Helical" evidence="1">
    <location>
        <begin position="296"/>
        <end position="319"/>
    </location>
</feature>
<feature type="transmembrane region" description="Helical" evidence="1">
    <location>
        <begin position="90"/>
        <end position="114"/>
    </location>
</feature>
<dbReference type="AlphaFoldDB" id="H1Y543"/>
<gene>
    <name evidence="2" type="ORF">Mucpa_4496</name>
</gene>
<protein>
    <recommendedName>
        <fullName evidence="4">Glycosyltransferase RgtA/B/C/D-like domain-containing protein</fullName>
    </recommendedName>
</protein>
<name>H1Y543_9SPHI</name>
<evidence type="ECO:0000256" key="1">
    <source>
        <dbReference type="SAM" id="Phobius"/>
    </source>
</evidence>
<proteinExistence type="predicted"/>
<feature type="transmembrane region" description="Helical" evidence="1">
    <location>
        <begin position="381"/>
        <end position="399"/>
    </location>
</feature>
<dbReference type="STRING" id="714943.Mucpa_4496"/>
<dbReference type="Proteomes" id="UP000002774">
    <property type="component" value="Chromosome"/>
</dbReference>
<feature type="transmembrane region" description="Helical" evidence="1">
    <location>
        <begin position="219"/>
        <end position="242"/>
    </location>
</feature>
<evidence type="ECO:0000313" key="3">
    <source>
        <dbReference type="Proteomes" id="UP000002774"/>
    </source>
</evidence>
<keyword evidence="3" id="KW-1185">Reference proteome</keyword>
<feature type="transmembrane region" description="Helical" evidence="1">
    <location>
        <begin position="147"/>
        <end position="164"/>
    </location>
</feature>
<feature type="transmembrane region" description="Helical" evidence="1">
    <location>
        <begin position="12"/>
        <end position="35"/>
    </location>
</feature>
<sequence length="526" mass="58914">MYLKENNRHQFILAAIVLATLILGMLILICPPALFPDPSWGFQVMRSMQLGGGFNLAITPSQANIAQNTATFLTWWSPGQYLVPYFFKSIFGLNLGQSAAITILFCSLSGIWGFYTFFRKIGFSAVISALSIAFIACQQFYYIPFIFYNGGETLLFGFLGWFLYGCFSFEKLNWKVILFVLLTGWIGFCCKSAFLWMYASGLFCLWVNVSSGLKDWRHWIKNGFILALPAILSLATVYKFFLSKGSNPASASPGLRLSLEALGFPLASPLLSGFSVDDLFQGLLYHVDGAIIGPSLTIVVLVLTALLSIGLFISIIRYIPIKPYKLAVTVFYVISFLFFSSVFLRQLDISYEGRHLRIVGLLFIPGTIYLFSLIKPGFKALFILIWLGITFTSIKYFVVNYKYNVKNNARGSSGITQLFIDQPSLNYLAQLDKQYHNDALFAFTSADLGLEITHNRMITLDDISEDNADTYTDNNVYEGHAGPLFILLPARYATNGYADVIRKCFPGYSNFSIKKLSKGYILLSAL</sequence>
<keyword evidence="1" id="KW-1133">Transmembrane helix</keyword>
<dbReference type="RefSeq" id="WP_008509454.1">
    <property type="nucleotide sequence ID" value="NZ_CM001403.1"/>
</dbReference>
<keyword evidence="1" id="KW-0472">Membrane</keyword>
<accession>H1Y543</accession>
<keyword evidence="1" id="KW-0812">Transmembrane</keyword>
<dbReference type="OrthoDB" id="796333at2"/>
<feature type="transmembrane region" description="Helical" evidence="1">
    <location>
        <begin position="326"/>
        <end position="344"/>
    </location>
</feature>
<dbReference type="HOGENOM" id="CLU_517597_0_0_10"/>
<organism evidence="2 3">
    <name type="scientific">Mucilaginibacter paludis DSM 18603</name>
    <dbReference type="NCBI Taxonomy" id="714943"/>
    <lineage>
        <taxon>Bacteria</taxon>
        <taxon>Pseudomonadati</taxon>
        <taxon>Bacteroidota</taxon>
        <taxon>Sphingobacteriia</taxon>
        <taxon>Sphingobacteriales</taxon>
        <taxon>Sphingobacteriaceae</taxon>
        <taxon>Mucilaginibacter</taxon>
    </lineage>
</organism>
<reference evidence="2" key="1">
    <citation type="submission" date="2011-09" db="EMBL/GenBank/DDBJ databases">
        <title>The permanent draft genome of Mucilaginibacter paludis DSM 18603.</title>
        <authorList>
            <consortium name="US DOE Joint Genome Institute (JGI-PGF)"/>
            <person name="Lucas S."/>
            <person name="Han J."/>
            <person name="Lapidus A."/>
            <person name="Bruce D."/>
            <person name="Goodwin L."/>
            <person name="Pitluck S."/>
            <person name="Peters L."/>
            <person name="Kyrpides N."/>
            <person name="Mavromatis K."/>
            <person name="Ivanova N."/>
            <person name="Mikhailova N."/>
            <person name="Held B."/>
            <person name="Detter J.C."/>
            <person name="Tapia R."/>
            <person name="Han C."/>
            <person name="Land M."/>
            <person name="Hauser L."/>
            <person name="Markowitz V."/>
            <person name="Cheng J.-F."/>
            <person name="Hugenholtz P."/>
            <person name="Woyke T."/>
            <person name="Wu D."/>
            <person name="Tindall B."/>
            <person name="Brambilla E."/>
            <person name="Klenk H.-P."/>
            <person name="Eisen J.A."/>
        </authorList>
    </citation>
    <scope>NUCLEOTIDE SEQUENCE [LARGE SCALE GENOMIC DNA]</scope>
    <source>
        <strain evidence="2">DSM 18603</strain>
    </source>
</reference>
<feature type="transmembrane region" description="Helical" evidence="1">
    <location>
        <begin position="356"/>
        <end position="374"/>
    </location>
</feature>
<evidence type="ECO:0008006" key="4">
    <source>
        <dbReference type="Google" id="ProtNLM"/>
    </source>
</evidence>
<feature type="transmembrane region" description="Helical" evidence="1">
    <location>
        <begin position="176"/>
        <end position="199"/>
    </location>
</feature>
<dbReference type="EMBL" id="CM001403">
    <property type="protein sequence ID" value="EHQ28586.1"/>
    <property type="molecule type" value="Genomic_DNA"/>
</dbReference>